<evidence type="ECO:0000313" key="2">
    <source>
        <dbReference type="Proteomes" id="UP000299102"/>
    </source>
</evidence>
<protein>
    <submittedName>
        <fullName evidence="1">Uncharacterized protein</fullName>
    </submittedName>
</protein>
<comment type="caution">
    <text evidence="1">The sequence shown here is derived from an EMBL/GenBank/DDBJ whole genome shotgun (WGS) entry which is preliminary data.</text>
</comment>
<gene>
    <name evidence="1" type="ORF">EVAR_33585_1</name>
</gene>
<sequence>MESAWRSERSPFGGCSRKKRAGINVPCLLTDLRGLRGEGLSVTPTQILPQLIYRESARARHQRRDRALSPNRLRNVTVYLLLCRPMSLCRYLSVSWSARVRLL</sequence>
<proteinExistence type="predicted"/>
<dbReference type="EMBL" id="BGZK01000354">
    <property type="protein sequence ID" value="GBP38834.1"/>
    <property type="molecule type" value="Genomic_DNA"/>
</dbReference>
<keyword evidence="2" id="KW-1185">Reference proteome</keyword>
<organism evidence="1 2">
    <name type="scientific">Eumeta variegata</name>
    <name type="common">Bagworm moth</name>
    <name type="synonym">Eumeta japonica</name>
    <dbReference type="NCBI Taxonomy" id="151549"/>
    <lineage>
        <taxon>Eukaryota</taxon>
        <taxon>Metazoa</taxon>
        <taxon>Ecdysozoa</taxon>
        <taxon>Arthropoda</taxon>
        <taxon>Hexapoda</taxon>
        <taxon>Insecta</taxon>
        <taxon>Pterygota</taxon>
        <taxon>Neoptera</taxon>
        <taxon>Endopterygota</taxon>
        <taxon>Lepidoptera</taxon>
        <taxon>Glossata</taxon>
        <taxon>Ditrysia</taxon>
        <taxon>Tineoidea</taxon>
        <taxon>Psychidae</taxon>
        <taxon>Oiketicinae</taxon>
        <taxon>Eumeta</taxon>
    </lineage>
</organism>
<dbReference type="Proteomes" id="UP000299102">
    <property type="component" value="Unassembled WGS sequence"/>
</dbReference>
<name>A0A4C1VLU9_EUMVA</name>
<dbReference type="AlphaFoldDB" id="A0A4C1VLU9"/>
<accession>A0A4C1VLU9</accession>
<reference evidence="1 2" key="1">
    <citation type="journal article" date="2019" name="Commun. Biol.">
        <title>The bagworm genome reveals a unique fibroin gene that provides high tensile strength.</title>
        <authorList>
            <person name="Kono N."/>
            <person name="Nakamura H."/>
            <person name="Ohtoshi R."/>
            <person name="Tomita M."/>
            <person name="Numata K."/>
            <person name="Arakawa K."/>
        </authorList>
    </citation>
    <scope>NUCLEOTIDE SEQUENCE [LARGE SCALE GENOMIC DNA]</scope>
</reference>
<evidence type="ECO:0000313" key="1">
    <source>
        <dbReference type="EMBL" id="GBP38834.1"/>
    </source>
</evidence>